<keyword evidence="3" id="KW-1185">Reference proteome</keyword>
<evidence type="ECO:0000313" key="3">
    <source>
        <dbReference type="Proteomes" id="UP000826195"/>
    </source>
</evidence>
<reference evidence="2 3" key="1">
    <citation type="journal article" date="2021" name="J. Hered.">
        <title>A chromosome-level genome assembly of the parasitoid wasp, Cotesia glomerata (Hymenoptera: Braconidae).</title>
        <authorList>
            <person name="Pinto B.J."/>
            <person name="Weis J.J."/>
            <person name="Gamble T."/>
            <person name="Ode P.J."/>
            <person name="Paul R."/>
            <person name="Zaspel J.M."/>
        </authorList>
    </citation>
    <scope>NUCLEOTIDE SEQUENCE [LARGE SCALE GENOMIC DNA]</scope>
    <source>
        <strain evidence="2">CgM1</strain>
    </source>
</reference>
<name>A0AAV7J567_COTGL</name>
<evidence type="ECO:0000313" key="2">
    <source>
        <dbReference type="EMBL" id="KAH0567870.1"/>
    </source>
</evidence>
<sequence length="104" mass="11414">MSLMLDVTNNKTTTDLDKRPNLRSEGQQTVIAYCSERTNYSQNLIFNLWLLQVIILKKIHKLLPVIVHPDDVHLVLGPAGLVADVVDPGGASPSNRPGEDAAEI</sequence>
<organism evidence="2 3">
    <name type="scientific">Cotesia glomerata</name>
    <name type="common">Lepidopteran parasitic wasp</name>
    <name type="synonym">Apanteles glomeratus</name>
    <dbReference type="NCBI Taxonomy" id="32391"/>
    <lineage>
        <taxon>Eukaryota</taxon>
        <taxon>Metazoa</taxon>
        <taxon>Ecdysozoa</taxon>
        <taxon>Arthropoda</taxon>
        <taxon>Hexapoda</taxon>
        <taxon>Insecta</taxon>
        <taxon>Pterygota</taxon>
        <taxon>Neoptera</taxon>
        <taxon>Endopterygota</taxon>
        <taxon>Hymenoptera</taxon>
        <taxon>Apocrita</taxon>
        <taxon>Ichneumonoidea</taxon>
        <taxon>Braconidae</taxon>
        <taxon>Microgastrinae</taxon>
        <taxon>Cotesia</taxon>
    </lineage>
</organism>
<comment type="caution">
    <text evidence="2">The sequence shown here is derived from an EMBL/GenBank/DDBJ whole genome shotgun (WGS) entry which is preliminary data.</text>
</comment>
<protein>
    <submittedName>
        <fullName evidence="2">Uncharacterized protein</fullName>
    </submittedName>
</protein>
<dbReference type="EMBL" id="JAHXZJ010000001">
    <property type="protein sequence ID" value="KAH0567870.1"/>
    <property type="molecule type" value="Genomic_DNA"/>
</dbReference>
<dbReference type="Proteomes" id="UP000826195">
    <property type="component" value="Unassembled WGS sequence"/>
</dbReference>
<dbReference type="AlphaFoldDB" id="A0AAV7J567"/>
<feature type="region of interest" description="Disordered" evidence="1">
    <location>
        <begin position="1"/>
        <end position="21"/>
    </location>
</feature>
<accession>A0AAV7J567</accession>
<evidence type="ECO:0000256" key="1">
    <source>
        <dbReference type="SAM" id="MobiDB-lite"/>
    </source>
</evidence>
<proteinExistence type="predicted"/>
<gene>
    <name evidence="2" type="ORF">KQX54_015393</name>
</gene>